<dbReference type="Pfam" id="PF09261">
    <property type="entry name" value="Alpha-mann_mid"/>
    <property type="match status" value="1"/>
</dbReference>
<keyword evidence="2" id="KW-0479">Metal-binding</keyword>
<dbReference type="SUPFAM" id="SSF74650">
    <property type="entry name" value="Galactose mutarotase-like"/>
    <property type="match status" value="1"/>
</dbReference>
<dbReference type="Pfam" id="PF17677">
    <property type="entry name" value="Glyco_hydro38C2"/>
    <property type="match status" value="1"/>
</dbReference>
<evidence type="ECO:0000256" key="2">
    <source>
        <dbReference type="ARBA" id="ARBA00022723"/>
    </source>
</evidence>
<dbReference type="InterPro" id="IPR011330">
    <property type="entry name" value="Glyco_hydro/deAcase_b/a-brl"/>
</dbReference>
<dbReference type="SUPFAM" id="SSF88688">
    <property type="entry name" value="Families 57/38 glycoside transferase middle domain"/>
    <property type="match status" value="1"/>
</dbReference>
<dbReference type="AlphaFoldDB" id="A0A174IFE3"/>
<dbReference type="EMBL" id="CYYV01000017">
    <property type="protein sequence ID" value="CUO83830.1"/>
    <property type="molecule type" value="Genomic_DNA"/>
</dbReference>
<dbReference type="InterPro" id="IPR011013">
    <property type="entry name" value="Gal_mutarotase_sf_dom"/>
</dbReference>
<gene>
    <name evidence="7" type="primary">mngB_2</name>
    <name evidence="6" type="synonym">mngB_1</name>
    <name evidence="7" type="ORF">ERS852406_02965</name>
    <name evidence="6" type="ORF">ERS852498_00040</name>
</gene>
<protein>
    <submittedName>
        <fullName evidence="7">Mannosylglycerate hydrolase</fullName>
        <ecNumber evidence="7">3.2.1.170</ecNumber>
    </submittedName>
</protein>
<dbReference type="FunFam" id="1.20.1270.50:FF:000004">
    <property type="entry name" value="alpha-mannosidase 2C1 isoform X1"/>
    <property type="match status" value="1"/>
</dbReference>
<dbReference type="InterPro" id="IPR027291">
    <property type="entry name" value="Glyco_hydro_38_N_sf"/>
</dbReference>
<dbReference type="FunFam" id="2.70.98.30:FF:000010">
    <property type="entry name" value="Cytosolic alpha-mannosidase"/>
    <property type="match status" value="1"/>
</dbReference>
<evidence type="ECO:0000313" key="8">
    <source>
        <dbReference type="Proteomes" id="UP000095706"/>
    </source>
</evidence>
<dbReference type="SUPFAM" id="SSF88713">
    <property type="entry name" value="Glycoside hydrolase/deacetylase"/>
    <property type="match status" value="1"/>
</dbReference>
<dbReference type="InterPro" id="IPR041147">
    <property type="entry name" value="GH38_C"/>
</dbReference>
<dbReference type="RefSeq" id="WP_022463169.1">
    <property type="nucleotide sequence ID" value="NZ_CYYV01000017.1"/>
</dbReference>
<dbReference type="Pfam" id="PF01074">
    <property type="entry name" value="Glyco_hydro_38N"/>
    <property type="match status" value="1"/>
</dbReference>
<evidence type="ECO:0000259" key="5">
    <source>
        <dbReference type="SMART" id="SM00872"/>
    </source>
</evidence>
<dbReference type="Gene3D" id="1.20.1270.50">
    <property type="entry name" value="Glycoside hydrolase family 38, central domain"/>
    <property type="match status" value="1"/>
</dbReference>
<dbReference type="PANTHER" id="PTHR46017:SF1">
    <property type="entry name" value="ALPHA-MANNOSIDASE 2C1"/>
    <property type="match status" value="1"/>
</dbReference>
<dbReference type="FunFam" id="3.20.110.10:FF:000002">
    <property type="entry name" value="alpha-mannosidase 2C1 isoform X1"/>
    <property type="match status" value="1"/>
</dbReference>
<dbReference type="Gene3D" id="3.20.110.10">
    <property type="entry name" value="Glycoside hydrolase 38, N terminal domain"/>
    <property type="match status" value="1"/>
</dbReference>
<evidence type="ECO:0000313" key="9">
    <source>
        <dbReference type="Proteomes" id="UP000095709"/>
    </source>
</evidence>
<dbReference type="EMBL" id="CZAL01000001">
    <property type="protein sequence ID" value="CUO61432.1"/>
    <property type="molecule type" value="Genomic_DNA"/>
</dbReference>
<dbReference type="Gene3D" id="2.70.98.30">
    <property type="entry name" value="Golgi alpha-mannosidase II, domain 4"/>
    <property type="match status" value="1"/>
</dbReference>
<dbReference type="InterPro" id="IPR011682">
    <property type="entry name" value="Glyco_hydro_38_C"/>
</dbReference>
<dbReference type="GO" id="GO:0006013">
    <property type="term" value="P:mannose metabolic process"/>
    <property type="evidence" value="ECO:0007669"/>
    <property type="project" value="InterPro"/>
</dbReference>
<dbReference type="InterPro" id="IPR037094">
    <property type="entry name" value="Glyco_hydro_38_cen_sf"/>
</dbReference>
<organism evidence="7 8">
    <name type="scientific">Fusicatenibacter saccharivorans</name>
    <dbReference type="NCBI Taxonomy" id="1150298"/>
    <lineage>
        <taxon>Bacteria</taxon>
        <taxon>Bacillati</taxon>
        <taxon>Bacillota</taxon>
        <taxon>Clostridia</taxon>
        <taxon>Lachnospirales</taxon>
        <taxon>Lachnospiraceae</taxon>
        <taxon>Fusicatenibacter</taxon>
    </lineage>
</organism>
<dbReference type="Proteomes" id="UP000095706">
    <property type="component" value="Unassembled WGS sequence"/>
</dbReference>
<dbReference type="PANTHER" id="PTHR46017">
    <property type="entry name" value="ALPHA-MANNOSIDASE 2C1"/>
    <property type="match status" value="1"/>
</dbReference>
<evidence type="ECO:0000256" key="3">
    <source>
        <dbReference type="ARBA" id="ARBA00022801"/>
    </source>
</evidence>
<dbReference type="GO" id="GO:0004559">
    <property type="term" value="F:alpha-mannosidase activity"/>
    <property type="evidence" value="ECO:0007669"/>
    <property type="project" value="InterPro"/>
</dbReference>
<dbReference type="CDD" id="cd10789">
    <property type="entry name" value="GH38N_AMII_ER_cytosolic"/>
    <property type="match status" value="1"/>
</dbReference>
<keyword evidence="4 7" id="KW-0326">Glycosidase</keyword>
<dbReference type="Gene3D" id="2.60.40.2220">
    <property type="match status" value="1"/>
</dbReference>
<evidence type="ECO:0000313" key="6">
    <source>
        <dbReference type="EMBL" id="CUO61432.1"/>
    </source>
</evidence>
<dbReference type="InterPro" id="IPR028995">
    <property type="entry name" value="Glyco_hydro_57/38_cen_sf"/>
</dbReference>
<reference evidence="8 9" key="1">
    <citation type="submission" date="2015-09" db="EMBL/GenBank/DDBJ databases">
        <authorList>
            <consortium name="Pathogen Informatics"/>
        </authorList>
    </citation>
    <scope>NUCLEOTIDE SEQUENCE [LARGE SCALE GENOMIC DNA]</scope>
    <source>
        <strain evidence="7 8">2789STDY5608849</strain>
        <strain evidence="6 9">2789STDY5834885</strain>
    </source>
</reference>
<dbReference type="SMART" id="SM00872">
    <property type="entry name" value="Alpha-mann_mid"/>
    <property type="match status" value="1"/>
</dbReference>
<dbReference type="Proteomes" id="UP000095709">
    <property type="component" value="Unassembled WGS sequence"/>
</dbReference>
<accession>A0A174IFE3</accession>
<comment type="similarity">
    <text evidence="1">Belongs to the glycosyl hydrolase 38 family.</text>
</comment>
<name>A0A174IFE3_9FIRM</name>
<dbReference type="InterPro" id="IPR000602">
    <property type="entry name" value="Glyco_hydro_38_N"/>
</dbReference>
<evidence type="ECO:0000313" key="7">
    <source>
        <dbReference type="EMBL" id="CUO83830.1"/>
    </source>
</evidence>
<dbReference type="Pfam" id="PF07748">
    <property type="entry name" value="Glyco_hydro_38C"/>
    <property type="match status" value="1"/>
</dbReference>
<dbReference type="GO" id="GO:0046872">
    <property type="term" value="F:metal ion binding"/>
    <property type="evidence" value="ECO:0007669"/>
    <property type="project" value="UniProtKB-KW"/>
</dbReference>
<dbReference type="GO" id="GO:0009313">
    <property type="term" value="P:oligosaccharide catabolic process"/>
    <property type="evidence" value="ECO:0007669"/>
    <property type="project" value="TreeGrafter"/>
</dbReference>
<evidence type="ECO:0000256" key="4">
    <source>
        <dbReference type="ARBA" id="ARBA00023295"/>
    </source>
</evidence>
<sequence>MKFVKERVNVICQELARLSISQKIKITDMQVKNGCYITPAEADASEEPWTSFDTVNDRWYGPDKHYWFRTTITVPESFDGKNLWMRVHAGLDDWDDGRNPQFLLFANGEVIQGMDINHREVLVRENAKAGEKIQLDLQSYTGTLHSEFRLLADLEEHDAKIEEIYYDLIVPMQGLNRMDEDNKTRLDLETALTNTINLLDLRKPYSKEFYASIEEAEKCIQEEIYEKMGGWDEVVATCIGHTHIDVAWLWTIDQVRQKSCRSFATVLKLMEEYPNYHFMSSQPKLYSFVKERHPEVYEKIRQRVKEGRWEPEGGMWVEADCNLTSGESLVRQFLFGKRFFKEEFGVDNKILWLPDVFGYSAAMPQILKKCGIDYFMTTKLAWNEFNKVPYDTMNWEGIDGSEVFTHMITTLGVGQPETSFFTTYNGMLHPDAIMGGWDRYQNKDINNDILISYGYGDGGGGPTRRMLETSKRMEKGIKGVPKVRQAFARTYFDELHEKVKDSKRLPTWIGELYFEFHRGTYTSMARNKRGNRKSEYAMMELELLSVLAENAGKAYPTEELNRMWEMILTNQFHDILPGSSIHEVYEQTKKEYAEIAETSAKLIGERMEALCGTKDESVTVWNTLGHRRNDVVVLGETAAEAMTDGTTVYPVQQTKDGAIVYAENLPSKGYQVLRPTSGAAAETPFAVTEAGEGYTLETPFYTIQIDANGEFTSLFDKENDREVLQSGTTGNELRIYEDKPLQYSAWNLDIFHTEKSWKVEGVRRMEWTENGPVRATLEIEREVMDTVIRQQIHFYAKDRRIDFETYVDWKFAEHVLKVHFPVDVHSDEATFDIQFGNVTRKLHTNTSWDQARFEVCGHKWADISEGSYGVSLMNDCKYGYSMKNRVMTQTLIKSGTEPNLTADQEEHFFTYSLYPHAGTWREAGTEQEALNLNVPAKAVAGAAEKDRMEFLSVDKRDVVLETVKKAEDGDGVIVRLYEVENARTKVTLHCAEAIASAEETDLLENPIEGALGVKENEIELTIKPYEIRTIRIRTAK</sequence>
<dbReference type="EC" id="3.2.1.170" evidence="7"/>
<dbReference type="GO" id="GO:0030246">
    <property type="term" value="F:carbohydrate binding"/>
    <property type="evidence" value="ECO:0007669"/>
    <property type="project" value="InterPro"/>
</dbReference>
<dbReference type="GO" id="GO:0102546">
    <property type="term" value="F:mannosylglycerate hydrolase activity"/>
    <property type="evidence" value="ECO:0007669"/>
    <property type="project" value="UniProtKB-EC"/>
</dbReference>
<keyword evidence="3 7" id="KW-0378">Hydrolase</keyword>
<feature type="domain" description="Glycoside hydrolase family 38 central" evidence="5">
    <location>
        <begin position="515"/>
        <end position="592"/>
    </location>
</feature>
<evidence type="ECO:0000256" key="1">
    <source>
        <dbReference type="ARBA" id="ARBA00009792"/>
    </source>
</evidence>
<proteinExistence type="inferred from homology"/>
<dbReference type="InterPro" id="IPR015341">
    <property type="entry name" value="Glyco_hydro_38_cen"/>
</dbReference>